<protein>
    <submittedName>
        <fullName evidence="2">MAD2L1 binding protein</fullName>
    </submittedName>
</protein>
<dbReference type="GeneTree" id="ENSGT00390000003812"/>
<dbReference type="InterPro" id="IPR053729">
    <property type="entry name" value="MAD2L1BP_domain_sf"/>
</dbReference>
<accession>A0A674I202</accession>
<dbReference type="PANTHER" id="PTHR15681:SF1">
    <property type="entry name" value="MAD2L1-BINDING PROTEIN"/>
    <property type="match status" value="1"/>
</dbReference>
<keyword evidence="3" id="KW-1185">Reference proteome</keyword>
<dbReference type="GO" id="GO:0031965">
    <property type="term" value="C:nuclear membrane"/>
    <property type="evidence" value="ECO:0007669"/>
    <property type="project" value="Ensembl"/>
</dbReference>
<feature type="compositionally biased region" description="Basic and acidic residues" evidence="1">
    <location>
        <begin position="60"/>
        <end position="75"/>
    </location>
</feature>
<evidence type="ECO:0000313" key="2">
    <source>
        <dbReference type="Ensembl" id="ENSTMTP00000003356.1"/>
    </source>
</evidence>
<reference evidence="2" key="1">
    <citation type="submission" date="2025-08" db="UniProtKB">
        <authorList>
            <consortium name="Ensembl"/>
        </authorList>
    </citation>
    <scope>IDENTIFICATION</scope>
</reference>
<dbReference type="Ensembl" id="ENSTMTT00000003482.1">
    <property type="protein sequence ID" value="ENSTMTP00000003356.1"/>
    <property type="gene ID" value="ENSTMTG00000002503.1"/>
</dbReference>
<dbReference type="Pfam" id="PF06581">
    <property type="entry name" value="p31comet"/>
    <property type="match status" value="1"/>
</dbReference>
<evidence type="ECO:0000313" key="3">
    <source>
        <dbReference type="Proteomes" id="UP000472274"/>
    </source>
</evidence>
<dbReference type="AlphaFoldDB" id="A0A674I202"/>
<dbReference type="PANTHER" id="PTHR15681">
    <property type="entry name" value="MAD2L1-BINDING PROTEIN"/>
    <property type="match status" value="1"/>
</dbReference>
<dbReference type="GO" id="GO:0005737">
    <property type="term" value="C:cytoplasm"/>
    <property type="evidence" value="ECO:0007669"/>
    <property type="project" value="Ensembl"/>
</dbReference>
<gene>
    <name evidence="2" type="primary">MAD2L1BP</name>
</gene>
<reference evidence="2" key="2">
    <citation type="submission" date="2025-09" db="UniProtKB">
        <authorList>
            <consortium name="Ensembl"/>
        </authorList>
    </citation>
    <scope>IDENTIFICATION</scope>
</reference>
<dbReference type="InParanoid" id="A0A674I202"/>
<dbReference type="InterPro" id="IPR009511">
    <property type="entry name" value="MAD1/Cdc20-bound-Mad2-bd"/>
</dbReference>
<organism evidence="2 3">
    <name type="scientific">Terrapene triunguis</name>
    <name type="common">Three-toed box turtle</name>
    <dbReference type="NCBI Taxonomy" id="2587831"/>
    <lineage>
        <taxon>Eukaryota</taxon>
        <taxon>Metazoa</taxon>
        <taxon>Chordata</taxon>
        <taxon>Craniata</taxon>
        <taxon>Vertebrata</taxon>
        <taxon>Euteleostomi</taxon>
        <taxon>Archelosauria</taxon>
        <taxon>Testudinata</taxon>
        <taxon>Testudines</taxon>
        <taxon>Cryptodira</taxon>
        <taxon>Durocryptodira</taxon>
        <taxon>Testudinoidea</taxon>
        <taxon>Emydidae</taxon>
        <taxon>Terrapene</taxon>
    </lineage>
</organism>
<evidence type="ECO:0000256" key="1">
    <source>
        <dbReference type="SAM" id="MobiDB-lite"/>
    </source>
</evidence>
<proteinExistence type="predicted"/>
<name>A0A674I202_9SAUR</name>
<dbReference type="Proteomes" id="UP000472274">
    <property type="component" value="Unplaced"/>
</dbReference>
<dbReference type="GO" id="GO:1902426">
    <property type="term" value="P:deactivation of mitotic spindle assembly checkpoint"/>
    <property type="evidence" value="ECO:0007669"/>
    <property type="project" value="Ensembl"/>
</dbReference>
<feature type="region of interest" description="Disordered" evidence="1">
    <location>
        <begin position="41"/>
        <end position="92"/>
    </location>
</feature>
<dbReference type="GO" id="GO:0005730">
    <property type="term" value="C:nucleolus"/>
    <property type="evidence" value="ECO:0007669"/>
    <property type="project" value="Ensembl"/>
</dbReference>
<dbReference type="GO" id="GO:0005654">
    <property type="term" value="C:nucleoplasm"/>
    <property type="evidence" value="ECO:0007669"/>
    <property type="project" value="Ensembl"/>
</dbReference>
<dbReference type="GO" id="GO:0007096">
    <property type="term" value="P:regulation of exit from mitosis"/>
    <property type="evidence" value="ECO:0007669"/>
    <property type="project" value="Ensembl"/>
</dbReference>
<sequence>MGAFGATDGPGAWVVQQGGEPRPCGVWVLCPVRHNRAPSLALDLPRQSLPEAQPHYAGGGERRRQDPPRRPEHTHCGLSAPPPWEGDFSPLPAADLLQTEPAEAPTVTPELAAGRGGSSAAAAFHCPQGPAGRAPGCCSVSVVFPGPVTQQGCCHFACELLKHVLYQRHQLPLPYEQLAYFCRRALPHAIKKKPHPPDLGSSRKCQQLLMELEGVFRHLEAMFNLTLVPRVLILVGGNAMSPKELYEINLEGISVGNAEESLQTPSCVRKLFHSLFLADVFSELQAVPVMGTIVMVQGHRDCGIDWFRPKLNYKVPTRGRKLTVNLSCGGNSSTNSSSQQGATSVWDNYIWFQAPVTVKGFHE</sequence>
<dbReference type="Gene3D" id="3.30.900.20">
    <property type="match status" value="1"/>
</dbReference>